<protein>
    <recommendedName>
        <fullName evidence="13">OPT family small oligopeptide transporter</fullName>
    </recommendedName>
</protein>
<evidence type="ECO:0000256" key="9">
    <source>
        <dbReference type="SAM" id="MobiDB-lite"/>
    </source>
</evidence>
<keyword evidence="7 10" id="KW-1133">Transmembrane helix</keyword>
<feature type="transmembrane region" description="Helical" evidence="10">
    <location>
        <begin position="230"/>
        <end position="252"/>
    </location>
</feature>
<feature type="transmembrane region" description="Helical" evidence="10">
    <location>
        <begin position="430"/>
        <end position="450"/>
    </location>
</feature>
<accession>A0A0C3DPQ8</accession>
<feature type="transmembrane region" description="Helical" evidence="10">
    <location>
        <begin position="636"/>
        <end position="659"/>
    </location>
</feature>
<evidence type="ECO:0000256" key="5">
    <source>
        <dbReference type="ARBA" id="ARBA00022856"/>
    </source>
</evidence>
<dbReference type="NCBIfam" id="TIGR00728">
    <property type="entry name" value="OPT_sfam"/>
    <property type="match status" value="1"/>
</dbReference>
<keyword evidence="4 10" id="KW-0812">Transmembrane</keyword>
<dbReference type="GO" id="GO:0016020">
    <property type="term" value="C:membrane"/>
    <property type="evidence" value="ECO:0007669"/>
    <property type="project" value="UniProtKB-SubCell"/>
</dbReference>
<feature type="transmembrane region" description="Helical" evidence="10">
    <location>
        <begin position="307"/>
        <end position="329"/>
    </location>
</feature>
<dbReference type="NCBIfam" id="TIGR00727">
    <property type="entry name" value="ISP4_OPT"/>
    <property type="match status" value="1"/>
</dbReference>
<feature type="transmembrane region" description="Helical" evidence="10">
    <location>
        <begin position="92"/>
        <end position="111"/>
    </location>
</feature>
<evidence type="ECO:0000313" key="12">
    <source>
        <dbReference type="Proteomes" id="UP000053989"/>
    </source>
</evidence>
<gene>
    <name evidence="11" type="ORF">SCLCIDRAFT_16849</name>
</gene>
<feature type="transmembrane region" description="Helical" evidence="10">
    <location>
        <begin position="596"/>
        <end position="615"/>
    </location>
</feature>
<feature type="transmembrane region" description="Helical" evidence="10">
    <location>
        <begin position="272"/>
        <end position="295"/>
    </location>
</feature>
<comment type="subcellular location">
    <subcellularLocation>
        <location evidence="1">Membrane</location>
        <topology evidence="1">Multi-pass membrane protein</topology>
    </subcellularLocation>
</comment>
<dbReference type="HOGENOM" id="CLU_004965_1_1_1"/>
<evidence type="ECO:0000313" key="11">
    <source>
        <dbReference type="EMBL" id="KIM58016.1"/>
    </source>
</evidence>
<dbReference type="Pfam" id="PF03169">
    <property type="entry name" value="OPT"/>
    <property type="match status" value="1"/>
</dbReference>
<evidence type="ECO:0000256" key="6">
    <source>
        <dbReference type="ARBA" id="ARBA00022927"/>
    </source>
</evidence>
<evidence type="ECO:0000256" key="7">
    <source>
        <dbReference type="ARBA" id="ARBA00022989"/>
    </source>
</evidence>
<dbReference type="OrthoDB" id="9986677at2759"/>
<dbReference type="AlphaFoldDB" id="A0A0C3DPQ8"/>
<feature type="transmembrane region" description="Helical" evidence="10">
    <location>
        <begin position="456"/>
        <end position="484"/>
    </location>
</feature>
<keyword evidence="5" id="KW-0571">Peptide transport</keyword>
<name>A0A0C3DPQ8_9AGAM</name>
<evidence type="ECO:0000256" key="2">
    <source>
        <dbReference type="ARBA" id="ARBA00008807"/>
    </source>
</evidence>
<dbReference type="Proteomes" id="UP000053989">
    <property type="component" value="Unassembled WGS sequence"/>
</dbReference>
<feature type="transmembrane region" description="Helical" evidence="10">
    <location>
        <begin position="380"/>
        <end position="398"/>
    </location>
</feature>
<keyword evidence="3" id="KW-0813">Transport</keyword>
<dbReference type="InterPro" id="IPR004648">
    <property type="entry name" value="Oligpept_transpt"/>
</dbReference>
<evidence type="ECO:0000256" key="4">
    <source>
        <dbReference type="ARBA" id="ARBA00022692"/>
    </source>
</evidence>
<dbReference type="PANTHER" id="PTHR22601">
    <property type="entry name" value="ISP4 LIKE PROTEIN"/>
    <property type="match status" value="1"/>
</dbReference>
<evidence type="ECO:0000256" key="3">
    <source>
        <dbReference type="ARBA" id="ARBA00022448"/>
    </source>
</evidence>
<reference evidence="11 12" key="1">
    <citation type="submission" date="2014-04" db="EMBL/GenBank/DDBJ databases">
        <authorList>
            <consortium name="DOE Joint Genome Institute"/>
            <person name="Kuo A."/>
            <person name="Kohler A."/>
            <person name="Nagy L.G."/>
            <person name="Floudas D."/>
            <person name="Copeland A."/>
            <person name="Barry K.W."/>
            <person name="Cichocki N."/>
            <person name="Veneault-Fourrey C."/>
            <person name="LaButti K."/>
            <person name="Lindquist E.A."/>
            <person name="Lipzen A."/>
            <person name="Lundell T."/>
            <person name="Morin E."/>
            <person name="Murat C."/>
            <person name="Sun H."/>
            <person name="Tunlid A."/>
            <person name="Henrissat B."/>
            <person name="Grigoriev I.V."/>
            <person name="Hibbett D.S."/>
            <person name="Martin F."/>
            <person name="Nordberg H.P."/>
            <person name="Cantor M.N."/>
            <person name="Hua S.X."/>
        </authorList>
    </citation>
    <scope>NUCLEOTIDE SEQUENCE [LARGE SCALE GENOMIC DNA]</scope>
    <source>
        <strain evidence="11 12">Foug A</strain>
    </source>
</reference>
<feature type="region of interest" description="Disordered" evidence="9">
    <location>
        <begin position="1"/>
        <end position="25"/>
    </location>
</feature>
<keyword evidence="6" id="KW-0653">Protein transport</keyword>
<dbReference type="EMBL" id="KN822092">
    <property type="protein sequence ID" value="KIM58016.1"/>
    <property type="molecule type" value="Genomic_DNA"/>
</dbReference>
<organism evidence="11 12">
    <name type="scientific">Scleroderma citrinum Foug A</name>
    <dbReference type="NCBI Taxonomy" id="1036808"/>
    <lineage>
        <taxon>Eukaryota</taxon>
        <taxon>Fungi</taxon>
        <taxon>Dikarya</taxon>
        <taxon>Basidiomycota</taxon>
        <taxon>Agaricomycotina</taxon>
        <taxon>Agaricomycetes</taxon>
        <taxon>Agaricomycetidae</taxon>
        <taxon>Boletales</taxon>
        <taxon>Sclerodermatineae</taxon>
        <taxon>Sclerodermataceae</taxon>
        <taxon>Scleroderma</taxon>
    </lineage>
</organism>
<dbReference type="InterPro" id="IPR004813">
    <property type="entry name" value="OPT"/>
</dbReference>
<feature type="transmembrane region" description="Helical" evidence="10">
    <location>
        <begin position="167"/>
        <end position="186"/>
    </location>
</feature>
<dbReference type="GO" id="GO:0015031">
    <property type="term" value="P:protein transport"/>
    <property type="evidence" value="ECO:0007669"/>
    <property type="project" value="UniProtKB-KW"/>
</dbReference>
<evidence type="ECO:0000256" key="1">
    <source>
        <dbReference type="ARBA" id="ARBA00004141"/>
    </source>
</evidence>
<evidence type="ECO:0000256" key="8">
    <source>
        <dbReference type="ARBA" id="ARBA00023136"/>
    </source>
</evidence>
<comment type="similarity">
    <text evidence="2">Belongs to the oligopeptide OPT transporter family.</text>
</comment>
<keyword evidence="8 10" id="KW-0472">Membrane</keyword>
<dbReference type="FunCoup" id="A0A0C3DPQ8">
    <property type="interactions" value="72"/>
</dbReference>
<reference evidence="12" key="2">
    <citation type="submission" date="2015-01" db="EMBL/GenBank/DDBJ databases">
        <title>Evolutionary Origins and Diversification of the Mycorrhizal Mutualists.</title>
        <authorList>
            <consortium name="DOE Joint Genome Institute"/>
            <consortium name="Mycorrhizal Genomics Consortium"/>
            <person name="Kohler A."/>
            <person name="Kuo A."/>
            <person name="Nagy L.G."/>
            <person name="Floudas D."/>
            <person name="Copeland A."/>
            <person name="Barry K.W."/>
            <person name="Cichocki N."/>
            <person name="Veneault-Fourrey C."/>
            <person name="LaButti K."/>
            <person name="Lindquist E.A."/>
            <person name="Lipzen A."/>
            <person name="Lundell T."/>
            <person name="Morin E."/>
            <person name="Murat C."/>
            <person name="Riley R."/>
            <person name="Ohm R."/>
            <person name="Sun H."/>
            <person name="Tunlid A."/>
            <person name="Henrissat B."/>
            <person name="Grigoriev I.V."/>
            <person name="Hibbett D.S."/>
            <person name="Martin F."/>
        </authorList>
    </citation>
    <scope>NUCLEOTIDE SEQUENCE [LARGE SCALE GENOMIC DNA]</scope>
    <source>
        <strain evidence="12">Foug A</strain>
    </source>
</reference>
<evidence type="ECO:0000256" key="10">
    <source>
        <dbReference type="SAM" id="Phobius"/>
    </source>
</evidence>
<dbReference type="InParanoid" id="A0A0C3DPQ8"/>
<sequence length="738" mass="83379">MTTADPLRKENVDAEKTAPDEFHDPNIDQNEALAGLLEDDSPYPEVRSAVANIDNPAILVNTCRAWVMGIMWAVIISGLNQFFFFRYPSVTINSIVAQLLSFPMGCLWAKIVPNWTIYGVSINPGPFTIKEHVLITIMVTVGYGPPYATDMVAVQRVYYNQVFNFSYQWMIVISTQMMGFSLGGIMHRYLVQPPFMIWPANLVTCTLFNTLHSQHYSGIGSRGGISRERFFAIAFFGVLLWEFMPSYLFQALSYFTWVCWIAPDNVVVNQLFGYQSGLGMSIITFDWAQIAHVISPLSTPWWAEANVMAGLVGFFWIVAPIIYYTNIWYVKYMPMSSRTAYDNTGAEYNFVTQILTPEGTLNLTAYQEYSPLFLSTTFPISYGLSFAAITATITHAFFRKQIWAQSRRSLQEKPDIHARLMSRYARVPEWWYGIIFIVTFIFGIVSIEVWHSEFPVWGFIIAMLIVLVLIGLDVITELIVGYALPGRPIAMMMFKTWGSVTLSQALQFTSDFKLGHYMKIPPRTMFWAQVLASIIAATVQLGVQSWMLTHITNMCSTTQKDGFICPDTQVFGTASIIWGVIGPQRQFSSGQLYNGLVWFFFVGALCPVAAWLVSLKWPDSFIRFINFPVIFNGTSFIPSASAVNIVPWGVVGFIFQYVIRRRHFSWWAKYNYVLSAALDSGLACSLILIFFCLQYPKNGSIGANNVVTWWGNAVFLNTADGKGTPLWTVNGTSGPTEW</sequence>
<keyword evidence="12" id="KW-1185">Reference proteome</keyword>
<feature type="transmembrane region" description="Helical" evidence="10">
    <location>
        <begin position="671"/>
        <end position="693"/>
    </location>
</feature>
<feature type="transmembrane region" description="Helical" evidence="10">
    <location>
        <begin position="526"/>
        <end position="547"/>
    </location>
</feature>
<evidence type="ECO:0008006" key="13">
    <source>
        <dbReference type="Google" id="ProtNLM"/>
    </source>
</evidence>
<feature type="transmembrane region" description="Helical" evidence="10">
    <location>
        <begin position="65"/>
        <end position="85"/>
    </location>
</feature>
<proteinExistence type="inferred from homology"/>
<dbReference type="GO" id="GO:0035673">
    <property type="term" value="F:oligopeptide transmembrane transporter activity"/>
    <property type="evidence" value="ECO:0007669"/>
    <property type="project" value="InterPro"/>
</dbReference>